<dbReference type="GO" id="GO:0005737">
    <property type="term" value="C:cytoplasm"/>
    <property type="evidence" value="ECO:0007669"/>
    <property type="project" value="TreeGrafter"/>
</dbReference>
<dbReference type="InterPro" id="IPR016160">
    <property type="entry name" value="Ald_DH_CS_CYS"/>
</dbReference>
<keyword evidence="10" id="KW-1185">Reference proteome</keyword>
<dbReference type="InterPro" id="IPR012394">
    <property type="entry name" value="Aldehyde_DH_NAD(P)"/>
</dbReference>
<dbReference type="RefSeq" id="WP_108114644.1">
    <property type="nucleotide sequence ID" value="NZ_QBKT01000004.1"/>
</dbReference>
<dbReference type="Proteomes" id="UP000244090">
    <property type="component" value="Unassembled WGS sequence"/>
</dbReference>
<dbReference type="PROSITE" id="PS00070">
    <property type="entry name" value="ALDEHYDE_DEHYDR_CYS"/>
    <property type="match status" value="1"/>
</dbReference>
<evidence type="ECO:0000256" key="3">
    <source>
        <dbReference type="ARBA" id="ARBA00023027"/>
    </source>
</evidence>
<gene>
    <name evidence="9" type="ORF">C8N46_10442</name>
</gene>
<dbReference type="PROSITE" id="PS00687">
    <property type="entry name" value="ALDEHYDE_DEHYDR_GLU"/>
    <property type="match status" value="1"/>
</dbReference>
<evidence type="ECO:0000313" key="10">
    <source>
        <dbReference type="Proteomes" id="UP000244090"/>
    </source>
</evidence>
<dbReference type="InterPro" id="IPR016161">
    <property type="entry name" value="Ald_DH/histidinol_DH"/>
</dbReference>
<evidence type="ECO:0000256" key="4">
    <source>
        <dbReference type="PIRNR" id="PIRNR036492"/>
    </source>
</evidence>
<dbReference type="InterPro" id="IPR016162">
    <property type="entry name" value="Ald_DH_N"/>
</dbReference>
<evidence type="ECO:0000259" key="8">
    <source>
        <dbReference type="Pfam" id="PF00171"/>
    </source>
</evidence>
<dbReference type="EMBL" id="QBKT01000004">
    <property type="protein sequence ID" value="PTX61399.1"/>
    <property type="molecule type" value="Genomic_DNA"/>
</dbReference>
<dbReference type="Pfam" id="PF00171">
    <property type="entry name" value="Aldedh"/>
    <property type="match status" value="1"/>
</dbReference>
<dbReference type="InterPro" id="IPR015590">
    <property type="entry name" value="Aldehyde_DH_dom"/>
</dbReference>
<keyword evidence="2 4" id="KW-0560">Oxidoreductase</keyword>
<feature type="domain" description="Aldehyde dehydrogenase" evidence="8">
    <location>
        <begin position="9"/>
        <end position="429"/>
    </location>
</feature>
<reference evidence="9 10" key="1">
    <citation type="submission" date="2018-04" db="EMBL/GenBank/DDBJ databases">
        <title>Genomic Encyclopedia of Archaeal and Bacterial Type Strains, Phase II (KMG-II): from individual species to whole genera.</title>
        <authorList>
            <person name="Goeker M."/>
        </authorList>
    </citation>
    <scope>NUCLEOTIDE SEQUENCE [LARGE SCALE GENOMIC DNA]</scope>
    <source>
        <strain evidence="9 10">DSM 25731</strain>
    </source>
</reference>
<proteinExistence type="inferred from homology"/>
<feature type="active site" evidence="5 6">
    <location>
        <position position="211"/>
    </location>
</feature>
<comment type="similarity">
    <text evidence="1 4 7">Belongs to the aldehyde dehydrogenase family.</text>
</comment>
<dbReference type="FunFam" id="3.40.605.10:FF:000004">
    <property type="entry name" value="Aldehyde dehydrogenase"/>
    <property type="match status" value="1"/>
</dbReference>
<protein>
    <recommendedName>
        <fullName evidence="4">Aldehyde dehydrogenase</fullName>
    </recommendedName>
</protein>
<dbReference type="OrthoDB" id="9762913at2"/>
<dbReference type="InterPro" id="IPR016163">
    <property type="entry name" value="Ald_DH_C"/>
</dbReference>
<sequence>MEYNCSEIVQAQKNFYQTRQTHDISYRKKALKKLLKEVKAREEDICDALYADFKKPKFESVITETGIVISELKLAIKKLKSWSKPKRVWPALLNFPSKDRIHSEPYGTTLIIAPWNYPYQLAIAPLIGAVAAGNTVVVKPSELTPNTSQIVEEIISAVFDDRHVKVVQGGVPASEALLAERWDYIFFTGSVNVGKIVAKAAAPNLTPVTLELGGKNPCIVDIHTDFKLTAKRIVWGKFLNAGQTCIAPDYLIVQAQAKFDFIKALVDEIETAYGNNPQESPDYPRIINEKNFERLAELLEGEKVLYGGKVDKDELYIAPTLLDEPSLDSNVMQDEIFGPILPIQVYSSLDDISNMIANYEKPLSLYVFSNDKKFANRMIARHSFGGGAINDTVTHFVNHRMPFGGVGHSGIGAYHGKHSFDTFSHKKSITNKKTWLDIPMRYAPYKGKLKLLKFFLKYF</sequence>
<dbReference type="PANTHER" id="PTHR43570">
    <property type="entry name" value="ALDEHYDE DEHYDROGENASE"/>
    <property type="match status" value="1"/>
</dbReference>
<evidence type="ECO:0000256" key="2">
    <source>
        <dbReference type="ARBA" id="ARBA00023002"/>
    </source>
</evidence>
<dbReference type="GO" id="GO:0006081">
    <property type="term" value="P:aldehyde metabolic process"/>
    <property type="evidence" value="ECO:0007669"/>
    <property type="project" value="InterPro"/>
</dbReference>
<evidence type="ECO:0000313" key="9">
    <source>
        <dbReference type="EMBL" id="PTX61399.1"/>
    </source>
</evidence>
<keyword evidence="3" id="KW-0520">NAD</keyword>
<dbReference type="GO" id="GO:0004029">
    <property type="term" value="F:aldehyde dehydrogenase (NAD+) activity"/>
    <property type="evidence" value="ECO:0007669"/>
    <property type="project" value="TreeGrafter"/>
</dbReference>
<evidence type="ECO:0000256" key="6">
    <source>
        <dbReference type="PROSITE-ProRule" id="PRU10007"/>
    </source>
</evidence>
<dbReference type="Gene3D" id="3.40.605.10">
    <property type="entry name" value="Aldehyde Dehydrogenase, Chain A, domain 1"/>
    <property type="match status" value="1"/>
</dbReference>
<dbReference type="SUPFAM" id="SSF53720">
    <property type="entry name" value="ALDH-like"/>
    <property type="match status" value="1"/>
</dbReference>
<organism evidence="9 10">
    <name type="scientific">Kordia periserrulae</name>
    <dbReference type="NCBI Taxonomy" id="701523"/>
    <lineage>
        <taxon>Bacteria</taxon>
        <taxon>Pseudomonadati</taxon>
        <taxon>Bacteroidota</taxon>
        <taxon>Flavobacteriia</taxon>
        <taxon>Flavobacteriales</taxon>
        <taxon>Flavobacteriaceae</taxon>
        <taxon>Kordia</taxon>
    </lineage>
</organism>
<comment type="caution">
    <text evidence="9">The sequence shown here is derived from an EMBL/GenBank/DDBJ whole genome shotgun (WGS) entry which is preliminary data.</text>
</comment>
<dbReference type="AlphaFoldDB" id="A0A2T6BZB4"/>
<evidence type="ECO:0000256" key="5">
    <source>
        <dbReference type="PIRSR" id="PIRSR036492-1"/>
    </source>
</evidence>
<dbReference type="Gene3D" id="3.40.309.10">
    <property type="entry name" value="Aldehyde Dehydrogenase, Chain A, domain 2"/>
    <property type="match status" value="1"/>
</dbReference>
<dbReference type="PIRSF" id="PIRSF036492">
    <property type="entry name" value="ALDH"/>
    <property type="match status" value="1"/>
</dbReference>
<evidence type="ECO:0000256" key="7">
    <source>
        <dbReference type="RuleBase" id="RU003345"/>
    </source>
</evidence>
<feature type="active site" evidence="5">
    <location>
        <position position="245"/>
    </location>
</feature>
<name>A0A2T6BZB4_9FLAO</name>
<dbReference type="CDD" id="cd07136">
    <property type="entry name" value="ALDH_YwdH-P39616"/>
    <property type="match status" value="1"/>
</dbReference>
<accession>A0A2T6BZB4</accession>
<evidence type="ECO:0000256" key="1">
    <source>
        <dbReference type="ARBA" id="ARBA00009986"/>
    </source>
</evidence>
<dbReference type="PANTHER" id="PTHR43570:SF16">
    <property type="entry name" value="ALDEHYDE DEHYDROGENASE TYPE III, ISOFORM Q"/>
    <property type="match status" value="1"/>
</dbReference>
<dbReference type="InterPro" id="IPR029510">
    <property type="entry name" value="Ald_DH_CS_GLU"/>
</dbReference>
<dbReference type="FunFam" id="3.40.309.10:FF:000003">
    <property type="entry name" value="Aldehyde dehydrogenase"/>
    <property type="match status" value="1"/>
</dbReference>